<evidence type="ECO:0000256" key="3">
    <source>
        <dbReference type="ARBA" id="ARBA00022448"/>
    </source>
</evidence>
<dbReference type="InterPro" id="IPR019823">
    <property type="entry name" value="Mechanosensitive_channel_CS"/>
</dbReference>
<gene>
    <name evidence="10 11" type="primary">mscL</name>
    <name evidence="11" type="ORF">IAD25_03130</name>
</gene>
<evidence type="ECO:0000256" key="9">
    <source>
        <dbReference type="ARBA" id="ARBA00023303"/>
    </source>
</evidence>
<reference evidence="11" key="2">
    <citation type="journal article" date="2021" name="PeerJ">
        <title>Extensive microbial diversity within the chicken gut microbiome revealed by metagenomics and culture.</title>
        <authorList>
            <person name="Gilroy R."/>
            <person name="Ravi A."/>
            <person name="Getino M."/>
            <person name="Pursley I."/>
            <person name="Horton D.L."/>
            <person name="Alikhan N.F."/>
            <person name="Baker D."/>
            <person name="Gharbi K."/>
            <person name="Hall N."/>
            <person name="Watson M."/>
            <person name="Adriaenssens E.M."/>
            <person name="Foster-Nyarko E."/>
            <person name="Jarju S."/>
            <person name="Secka A."/>
            <person name="Antonio M."/>
            <person name="Oren A."/>
            <person name="Chaudhuri R.R."/>
            <person name="La Ragione R."/>
            <person name="Hildebrand F."/>
            <person name="Pallen M.J."/>
        </authorList>
    </citation>
    <scope>NUCLEOTIDE SEQUENCE</scope>
    <source>
        <strain evidence="11">ChiSjej4B22-8349</strain>
    </source>
</reference>
<accession>A0A9D1N5U6</accession>
<dbReference type="GO" id="GO:0008381">
    <property type="term" value="F:mechanosensitive monoatomic ion channel activity"/>
    <property type="evidence" value="ECO:0007669"/>
    <property type="project" value="UniProtKB-UniRule"/>
</dbReference>
<comment type="subcellular location">
    <subcellularLocation>
        <location evidence="1 10">Cell membrane</location>
        <topology evidence="1 10">Multi-pass membrane protein</topology>
    </subcellularLocation>
</comment>
<evidence type="ECO:0000256" key="4">
    <source>
        <dbReference type="ARBA" id="ARBA00022475"/>
    </source>
</evidence>
<evidence type="ECO:0000256" key="6">
    <source>
        <dbReference type="ARBA" id="ARBA00022989"/>
    </source>
</evidence>
<dbReference type="EMBL" id="DVOB01000068">
    <property type="protein sequence ID" value="HIU95687.1"/>
    <property type="molecule type" value="Genomic_DNA"/>
</dbReference>
<dbReference type="Proteomes" id="UP000824130">
    <property type="component" value="Unassembled WGS sequence"/>
</dbReference>
<keyword evidence="5 10" id="KW-0812">Transmembrane</keyword>
<evidence type="ECO:0000256" key="10">
    <source>
        <dbReference type="HAMAP-Rule" id="MF_00115"/>
    </source>
</evidence>
<dbReference type="InterPro" id="IPR036019">
    <property type="entry name" value="MscL_channel"/>
</dbReference>
<comment type="caution">
    <text evidence="11">The sequence shown here is derived from an EMBL/GenBank/DDBJ whole genome shotgun (WGS) entry which is preliminary data.</text>
</comment>
<keyword evidence="4 10" id="KW-1003">Cell membrane</keyword>
<comment type="function">
    <text evidence="10">Channel that opens in response to stretch forces in the membrane lipid bilayer. May participate in the regulation of osmotic pressure changes within the cell.</text>
</comment>
<reference evidence="11" key="1">
    <citation type="submission" date="2020-10" db="EMBL/GenBank/DDBJ databases">
        <authorList>
            <person name="Gilroy R."/>
        </authorList>
    </citation>
    <scope>NUCLEOTIDE SEQUENCE</scope>
    <source>
        <strain evidence="11">ChiSjej4B22-8349</strain>
    </source>
</reference>
<dbReference type="GO" id="GO:0005886">
    <property type="term" value="C:plasma membrane"/>
    <property type="evidence" value="ECO:0007669"/>
    <property type="project" value="UniProtKB-SubCell"/>
</dbReference>
<keyword evidence="6 10" id="KW-1133">Transmembrane helix</keyword>
<dbReference type="PROSITE" id="PS01327">
    <property type="entry name" value="MSCL"/>
    <property type="match status" value="1"/>
</dbReference>
<evidence type="ECO:0000256" key="7">
    <source>
        <dbReference type="ARBA" id="ARBA00023065"/>
    </source>
</evidence>
<evidence type="ECO:0000256" key="2">
    <source>
        <dbReference type="ARBA" id="ARBA00007254"/>
    </source>
</evidence>
<dbReference type="HAMAP" id="MF_00115">
    <property type="entry name" value="MscL"/>
    <property type="match status" value="1"/>
</dbReference>
<sequence length="135" mass="14777">MKKFLNEFKEFAMRGNVLDMAVGIIVGAAFTAIVTSLVDDILSPIIGLLVRVNFSDLVVSIAGVDLKYGSFIMAVINFLIVAFVLFTLIKFMNKAASLGKKPKEEEAPTTKECPYCKSEISIEATRCPNCTSYLP</sequence>
<keyword evidence="9 10" id="KW-0407">Ion channel</keyword>
<keyword evidence="3 10" id="KW-0813">Transport</keyword>
<dbReference type="Gene3D" id="1.10.1200.120">
    <property type="entry name" value="Large-conductance mechanosensitive channel, MscL, domain 1"/>
    <property type="match status" value="1"/>
</dbReference>
<dbReference type="PRINTS" id="PR01264">
    <property type="entry name" value="MECHCHANNEL"/>
</dbReference>
<dbReference type="AlphaFoldDB" id="A0A9D1N5U6"/>
<feature type="transmembrane region" description="Helical" evidence="10">
    <location>
        <begin position="20"/>
        <end position="38"/>
    </location>
</feature>
<feature type="transmembrane region" description="Helical" evidence="10">
    <location>
        <begin position="70"/>
        <end position="91"/>
    </location>
</feature>
<evidence type="ECO:0000313" key="11">
    <source>
        <dbReference type="EMBL" id="HIU95687.1"/>
    </source>
</evidence>
<dbReference type="PANTHER" id="PTHR30266:SF2">
    <property type="entry name" value="LARGE-CONDUCTANCE MECHANOSENSITIVE CHANNEL"/>
    <property type="match status" value="1"/>
</dbReference>
<comment type="similarity">
    <text evidence="2 10">Belongs to the MscL family.</text>
</comment>
<dbReference type="SUPFAM" id="SSF81330">
    <property type="entry name" value="Gated mechanosensitive channel"/>
    <property type="match status" value="1"/>
</dbReference>
<name>A0A9D1N5U6_9FIRM</name>
<dbReference type="NCBIfam" id="TIGR00220">
    <property type="entry name" value="mscL"/>
    <property type="match status" value="1"/>
</dbReference>
<organism evidence="11 12">
    <name type="scientific">Candidatus Allocopromorpha excrementipullorum</name>
    <dbReference type="NCBI Taxonomy" id="2840743"/>
    <lineage>
        <taxon>Bacteria</taxon>
        <taxon>Bacillati</taxon>
        <taxon>Bacillota</taxon>
        <taxon>Clostridia</taxon>
        <taxon>Eubacteriales</taxon>
        <taxon>Eubacteriaceae</taxon>
        <taxon>Eubacteriaceae incertae sedis</taxon>
        <taxon>Candidatus Allocopromorpha</taxon>
    </lineage>
</organism>
<evidence type="ECO:0000256" key="1">
    <source>
        <dbReference type="ARBA" id="ARBA00004651"/>
    </source>
</evidence>
<comment type="subunit">
    <text evidence="10">Homopentamer.</text>
</comment>
<dbReference type="InterPro" id="IPR001185">
    <property type="entry name" value="MS_channel"/>
</dbReference>
<evidence type="ECO:0000313" key="12">
    <source>
        <dbReference type="Proteomes" id="UP000824130"/>
    </source>
</evidence>
<dbReference type="Pfam" id="PF01741">
    <property type="entry name" value="MscL"/>
    <property type="match status" value="1"/>
</dbReference>
<proteinExistence type="inferred from homology"/>
<dbReference type="PANTHER" id="PTHR30266">
    <property type="entry name" value="MECHANOSENSITIVE CHANNEL MSCL"/>
    <property type="match status" value="1"/>
</dbReference>
<evidence type="ECO:0000256" key="8">
    <source>
        <dbReference type="ARBA" id="ARBA00023136"/>
    </source>
</evidence>
<protein>
    <recommendedName>
        <fullName evidence="10">Large-conductance mechanosensitive channel</fullName>
    </recommendedName>
</protein>
<keyword evidence="7 10" id="KW-0406">Ion transport</keyword>
<evidence type="ECO:0000256" key="5">
    <source>
        <dbReference type="ARBA" id="ARBA00022692"/>
    </source>
</evidence>
<dbReference type="InterPro" id="IPR037673">
    <property type="entry name" value="MSC/AndL"/>
</dbReference>
<keyword evidence="8 10" id="KW-0472">Membrane</keyword>